<comment type="caution">
    <text evidence="3">The sequence shown here is derived from an EMBL/GenBank/DDBJ whole genome shotgun (WGS) entry which is preliminary data.</text>
</comment>
<name>A0A9P6NAL5_9BASI</name>
<reference evidence="3" key="1">
    <citation type="submission" date="2013-11" db="EMBL/GenBank/DDBJ databases">
        <title>Genome sequence of the fusiform rust pathogen reveals effectors for host alternation and coevolution with pine.</title>
        <authorList>
            <consortium name="DOE Joint Genome Institute"/>
            <person name="Smith K."/>
            <person name="Pendleton A."/>
            <person name="Kubisiak T."/>
            <person name="Anderson C."/>
            <person name="Salamov A."/>
            <person name="Aerts A."/>
            <person name="Riley R."/>
            <person name="Clum A."/>
            <person name="Lindquist E."/>
            <person name="Ence D."/>
            <person name="Campbell M."/>
            <person name="Kronenberg Z."/>
            <person name="Feau N."/>
            <person name="Dhillon B."/>
            <person name="Hamelin R."/>
            <person name="Burleigh J."/>
            <person name="Smith J."/>
            <person name="Yandell M."/>
            <person name="Nelson C."/>
            <person name="Grigoriev I."/>
            <person name="Davis J."/>
        </authorList>
    </citation>
    <scope>NUCLEOTIDE SEQUENCE</scope>
    <source>
        <strain evidence="3">G11</strain>
    </source>
</reference>
<proteinExistence type="predicted"/>
<accession>A0A9P6NAL5</accession>
<organism evidence="3 4">
    <name type="scientific">Cronartium quercuum f. sp. fusiforme G11</name>
    <dbReference type="NCBI Taxonomy" id="708437"/>
    <lineage>
        <taxon>Eukaryota</taxon>
        <taxon>Fungi</taxon>
        <taxon>Dikarya</taxon>
        <taxon>Basidiomycota</taxon>
        <taxon>Pucciniomycotina</taxon>
        <taxon>Pucciniomycetes</taxon>
        <taxon>Pucciniales</taxon>
        <taxon>Coleosporiaceae</taxon>
        <taxon>Cronartium</taxon>
    </lineage>
</organism>
<gene>
    <name evidence="3" type="ORF">CROQUDRAFT_135208</name>
</gene>
<evidence type="ECO:0000313" key="3">
    <source>
        <dbReference type="EMBL" id="KAG0143036.1"/>
    </source>
</evidence>
<keyword evidence="2" id="KW-0472">Membrane</keyword>
<protein>
    <submittedName>
        <fullName evidence="3">Uncharacterized protein</fullName>
    </submittedName>
</protein>
<keyword evidence="2" id="KW-1133">Transmembrane helix</keyword>
<feature type="region of interest" description="Disordered" evidence="1">
    <location>
        <begin position="311"/>
        <end position="338"/>
    </location>
</feature>
<feature type="transmembrane region" description="Helical" evidence="2">
    <location>
        <begin position="87"/>
        <end position="109"/>
    </location>
</feature>
<dbReference type="Proteomes" id="UP000886653">
    <property type="component" value="Unassembled WGS sequence"/>
</dbReference>
<feature type="compositionally biased region" description="Basic and acidic residues" evidence="1">
    <location>
        <begin position="326"/>
        <end position="338"/>
    </location>
</feature>
<keyword evidence="2" id="KW-0812">Transmembrane</keyword>
<evidence type="ECO:0000313" key="4">
    <source>
        <dbReference type="Proteomes" id="UP000886653"/>
    </source>
</evidence>
<evidence type="ECO:0000256" key="2">
    <source>
        <dbReference type="SAM" id="Phobius"/>
    </source>
</evidence>
<dbReference type="AlphaFoldDB" id="A0A9P6NAL5"/>
<dbReference type="EMBL" id="MU167330">
    <property type="protein sequence ID" value="KAG0143036.1"/>
    <property type="molecule type" value="Genomic_DNA"/>
</dbReference>
<keyword evidence="4" id="KW-1185">Reference proteome</keyword>
<evidence type="ECO:0000256" key="1">
    <source>
        <dbReference type="SAM" id="MobiDB-lite"/>
    </source>
</evidence>
<sequence length="338" mass="39393">MNDQILIKLLNFYNLRCESFENKLNQNQNQVKGQEFISLIKLEIENLLHFEINYDNNNHSKIQTTETLINLDNHFHKESIEITFLRIIQTFLICLIFNFYFIIINLFIWSELIITKLFYTSLNLLKSFNPKQQNSSQISNLNHNHDVIRGSNKLLRSSSNHNNNILSSIMKLHNNDSNPNKIIRNVSWESVKHDNHTSNLNDLEKQKIHKILPKSPNPTISYKSSNFNKKMKSKPKLNAINYRLPNKIDQSNQILTDEEKQEEGQEVSMLINSEDEEGQGVNMLINNEENEGEEEEGSDTSPKDIILPITPFILRDSSPSMNEPIELIREKSDDQLKC</sequence>